<accession>A0A073IVH9</accession>
<reference evidence="1 2" key="1">
    <citation type="submission" date="2014-04" db="EMBL/GenBank/DDBJ databases">
        <title>Draft Genome Sequence of Synergistes jonesii.</title>
        <authorList>
            <person name="Coil D.A."/>
            <person name="Eisen J.A."/>
            <person name="Holland-Moritz H.E."/>
        </authorList>
    </citation>
    <scope>NUCLEOTIDE SEQUENCE [LARGE SCALE GENOMIC DNA]</scope>
    <source>
        <strain evidence="1 2">78-1</strain>
    </source>
</reference>
<organism evidence="1 2">
    <name type="scientific">Synergistes jonesii</name>
    <dbReference type="NCBI Taxonomy" id="2754"/>
    <lineage>
        <taxon>Bacteria</taxon>
        <taxon>Thermotogati</taxon>
        <taxon>Synergistota</taxon>
        <taxon>Synergistia</taxon>
        <taxon>Synergistales</taxon>
        <taxon>Synergistaceae</taxon>
        <taxon>Synergistes</taxon>
    </lineage>
</organism>
<evidence type="ECO:0008006" key="3">
    <source>
        <dbReference type="Google" id="ProtNLM"/>
    </source>
</evidence>
<dbReference type="OrthoDB" id="9790745at2"/>
<dbReference type="Pfam" id="PF22752">
    <property type="entry name" value="DUF488-N3i"/>
    <property type="match status" value="1"/>
</dbReference>
<sequence>MTRELKLLRVYDLGGDVQGYRVLVDRLWPRGLRKEALRLDRWAKEVAPSSELRKWFAHAEERFDAFAAAYRSELEGNPNAEAFTKEMAALLEKEDVLLLYAAKSPACNHAVVLRGWMLEQLGRREE</sequence>
<comment type="caution">
    <text evidence="1">The sequence shown here is derived from an EMBL/GenBank/DDBJ whole genome shotgun (WGS) entry which is preliminary data.</text>
</comment>
<keyword evidence="2" id="KW-1185">Reference proteome</keyword>
<protein>
    <recommendedName>
        <fullName evidence="3">Uroporphyrin-III methyltransferase</fullName>
    </recommendedName>
</protein>
<evidence type="ECO:0000313" key="2">
    <source>
        <dbReference type="Proteomes" id="UP000027665"/>
    </source>
</evidence>
<name>A0A073IVH9_9BACT</name>
<dbReference type="Proteomes" id="UP000027665">
    <property type="component" value="Unassembled WGS sequence"/>
</dbReference>
<dbReference type="EMBL" id="JMKI01000002">
    <property type="protein sequence ID" value="KEJ93575.1"/>
    <property type="molecule type" value="Genomic_DNA"/>
</dbReference>
<evidence type="ECO:0000313" key="1">
    <source>
        <dbReference type="EMBL" id="KEJ93575.1"/>
    </source>
</evidence>
<dbReference type="eggNOG" id="COG3189">
    <property type="taxonomic scope" value="Bacteria"/>
</dbReference>
<dbReference type="RefSeq" id="WP_037974068.1">
    <property type="nucleotide sequence ID" value="NZ_JMKI01000002.1"/>
</dbReference>
<dbReference type="InterPro" id="IPR052552">
    <property type="entry name" value="YeaO-like"/>
</dbReference>
<dbReference type="PANTHER" id="PTHR36849:SF1">
    <property type="entry name" value="CYTOPLASMIC PROTEIN"/>
    <property type="match status" value="1"/>
</dbReference>
<dbReference type="GeneID" id="90982464"/>
<dbReference type="AlphaFoldDB" id="A0A073IVH9"/>
<gene>
    <name evidence="1" type="ORF">EH55_02045</name>
</gene>
<dbReference type="PANTHER" id="PTHR36849">
    <property type="entry name" value="CYTOPLASMIC PROTEIN-RELATED"/>
    <property type="match status" value="1"/>
</dbReference>
<proteinExistence type="predicted"/>